<feature type="transmembrane region" description="Helical" evidence="1">
    <location>
        <begin position="864"/>
        <end position="881"/>
    </location>
</feature>
<protein>
    <submittedName>
        <fullName evidence="2">Efflux RND transporter permease subunit</fullName>
    </submittedName>
</protein>
<proteinExistence type="predicted"/>
<dbReference type="OrthoDB" id="9757940at2"/>
<evidence type="ECO:0000256" key="1">
    <source>
        <dbReference type="SAM" id="Phobius"/>
    </source>
</evidence>
<dbReference type="PRINTS" id="PR00702">
    <property type="entry name" value="ACRIFLAVINRP"/>
</dbReference>
<evidence type="ECO:0000313" key="2">
    <source>
        <dbReference type="EMBL" id="TXR51346.1"/>
    </source>
</evidence>
<dbReference type="Gene3D" id="3.30.70.1430">
    <property type="entry name" value="Multidrug efflux transporter AcrB pore domain"/>
    <property type="match status" value="2"/>
</dbReference>
<dbReference type="Gene3D" id="3.30.70.1320">
    <property type="entry name" value="Multidrug efflux transporter AcrB pore domain like"/>
    <property type="match status" value="1"/>
</dbReference>
<dbReference type="InterPro" id="IPR027463">
    <property type="entry name" value="AcrB_DN_DC_subdom"/>
</dbReference>
<organism evidence="2 3">
    <name type="scientific">Reinekea thalattae</name>
    <dbReference type="NCBI Taxonomy" id="2593301"/>
    <lineage>
        <taxon>Bacteria</taxon>
        <taxon>Pseudomonadati</taxon>
        <taxon>Pseudomonadota</taxon>
        <taxon>Gammaproteobacteria</taxon>
        <taxon>Oceanospirillales</taxon>
        <taxon>Saccharospirillaceae</taxon>
        <taxon>Reinekea</taxon>
    </lineage>
</organism>
<dbReference type="Gene3D" id="3.30.70.1440">
    <property type="entry name" value="Multidrug efflux transporter AcrB pore domain"/>
    <property type="match status" value="1"/>
</dbReference>
<dbReference type="SUPFAM" id="SSF82693">
    <property type="entry name" value="Multidrug efflux transporter AcrB pore domain, PN1, PN2, PC1 and PC2 subdomains"/>
    <property type="match status" value="2"/>
</dbReference>
<dbReference type="RefSeq" id="WP_147714841.1">
    <property type="nucleotide sequence ID" value="NZ_VKAD01000003.1"/>
</dbReference>
<feature type="transmembrane region" description="Helical" evidence="1">
    <location>
        <begin position="364"/>
        <end position="384"/>
    </location>
</feature>
<feature type="transmembrane region" description="Helical" evidence="1">
    <location>
        <begin position="989"/>
        <end position="1011"/>
    </location>
</feature>
<dbReference type="PANTHER" id="PTHR32063">
    <property type="match status" value="1"/>
</dbReference>
<feature type="transmembrane region" description="Helical" evidence="1">
    <location>
        <begin position="437"/>
        <end position="455"/>
    </location>
</feature>
<dbReference type="Gene3D" id="3.30.2090.10">
    <property type="entry name" value="Multidrug efflux transporter AcrB TolC docking domain, DN and DC subdomains"/>
    <property type="match status" value="2"/>
</dbReference>
<gene>
    <name evidence="2" type="ORF">FME95_12500</name>
</gene>
<dbReference type="AlphaFoldDB" id="A0A5C8Z371"/>
<dbReference type="GO" id="GO:0042910">
    <property type="term" value="F:xenobiotic transmembrane transporter activity"/>
    <property type="evidence" value="ECO:0007669"/>
    <property type="project" value="TreeGrafter"/>
</dbReference>
<name>A0A5C8Z371_9GAMM</name>
<feature type="transmembrane region" description="Helical" evidence="1">
    <location>
        <begin position="338"/>
        <end position="358"/>
    </location>
</feature>
<feature type="transmembrane region" description="Helical" evidence="1">
    <location>
        <begin position="528"/>
        <end position="548"/>
    </location>
</feature>
<feature type="transmembrane region" description="Helical" evidence="1">
    <location>
        <begin position="959"/>
        <end position="977"/>
    </location>
</feature>
<reference evidence="2 3" key="1">
    <citation type="submission" date="2019-07" db="EMBL/GenBank/DDBJ databases">
        <title>Reinekea sp. strain SSH23 genome sequencing and assembly.</title>
        <authorList>
            <person name="Kim I."/>
        </authorList>
    </citation>
    <scope>NUCLEOTIDE SEQUENCE [LARGE SCALE GENOMIC DNA]</scope>
    <source>
        <strain evidence="2 3">SSH23</strain>
    </source>
</reference>
<feature type="transmembrane region" description="Helical" evidence="1">
    <location>
        <begin position="396"/>
        <end position="417"/>
    </location>
</feature>
<comment type="caution">
    <text evidence="2">The sequence shown here is derived from an EMBL/GenBank/DDBJ whole genome shotgun (WGS) entry which is preliminary data.</text>
</comment>
<dbReference type="Proteomes" id="UP000321764">
    <property type="component" value="Unassembled WGS sequence"/>
</dbReference>
<feature type="transmembrane region" description="Helical" evidence="1">
    <location>
        <begin position="13"/>
        <end position="34"/>
    </location>
</feature>
<accession>A0A5C8Z371</accession>
<keyword evidence="1" id="KW-0812">Transmembrane</keyword>
<sequence>MVDVAKYFIEKKVTSWMVTAILLVGGVMAFFNLGQLEDPEFSIKQVNIFTSYPGATPEQVEDEVTYLLEAEMQNMPYVDEITSTSSAGLSEVNVLLKDTVPGEILNQVWDEVRKKVGDLEPYFPPGVGSPIVVDDFSDVYGILYAFVASEENTFSYAELDSIVTEVSQRLALVDGVSKVVIAGDQTEEIRIEVPTKNLASMGIPIEAIASVLSEQNVVNSSGYITIGEEYLRLSPSGEFESVEELGLLNITSASGKTVKLRDIATISRAYTEPSSHIIQFQGKPAITLGVSFLSGVNVVEVGDQVRAEMAQLADVIPLGVDYQPIYFQGDEVDKAVNGFLFSLLQAVVIVVLVLLVFMGLRSGFLIGLVLTVTIFGTFIVMDIANIALQRISLGGLIIALGMLVDNAIVVVEGVLIGMQKGRTKLQAASDVVKQTKWPLLGATVIAVTAFAPIGLSPDSMGEFVGSLFWVLLISLMISWFTAVSITPFFCDLLFKDKSFVTADSEDPYGGVIFTLFKRLLSAAMGHRWITIGAMVLMLFVAIIGFGSVKQAFFPASSTPIFYVELRYPTGHSMESTTEKAAQLGSYLNEDQRVDFVASTINGGLPRYVLTYSAIESDTNSAQLVVRAFESEDIPDLLADIESYLAENQPEVFVKLRRMALAPPTAADIEVRFQGEDAQVLRELAEQVKTIYRANDNLDKIRDDWRQPVKVLQPIFDVEKGAELGISKNDFETALLTFSEGQTVGVYRDGTDLLPIKLMLSEEESGSVDQLANIQLYSNGRYISITEVTNGFNVVWENPNIEHKDRERTITVLADPALDSPFIADQLFQQVRADIEAIELPNGYSMAFGGEYEASSEARTNMAKLVPMGFLFMVIITILLFNSFLETAAVWICVPLSLIGIVTGLLLLDIPFGFMGFIGQLSLTGMVVKNGIVLIDQVNVELASGKDHYRAMYDAAVSRLRPVMMAAITTILGLVPLLGDPFFQDMAVVISFGLGFATLLTLIAVPVLYITFHRAKRTI</sequence>
<feature type="transmembrane region" description="Helical" evidence="1">
    <location>
        <begin position="887"/>
        <end position="907"/>
    </location>
</feature>
<evidence type="ECO:0000313" key="3">
    <source>
        <dbReference type="Proteomes" id="UP000321764"/>
    </source>
</evidence>
<keyword evidence="3" id="KW-1185">Reference proteome</keyword>
<dbReference type="GO" id="GO:0005886">
    <property type="term" value="C:plasma membrane"/>
    <property type="evidence" value="ECO:0007669"/>
    <property type="project" value="TreeGrafter"/>
</dbReference>
<keyword evidence="1" id="KW-0472">Membrane</keyword>
<keyword evidence="1" id="KW-1133">Transmembrane helix</keyword>
<dbReference type="Gene3D" id="1.20.1640.10">
    <property type="entry name" value="Multidrug efflux transporter AcrB transmembrane domain"/>
    <property type="match status" value="2"/>
</dbReference>
<dbReference type="PANTHER" id="PTHR32063:SF18">
    <property type="entry name" value="CATION EFFLUX SYSTEM PROTEIN"/>
    <property type="match status" value="1"/>
</dbReference>
<dbReference type="SUPFAM" id="SSF82714">
    <property type="entry name" value="Multidrug efflux transporter AcrB TolC docking domain, DN and DC subdomains"/>
    <property type="match status" value="2"/>
</dbReference>
<feature type="transmembrane region" description="Helical" evidence="1">
    <location>
        <begin position="467"/>
        <end position="489"/>
    </location>
</feature>
<dbReference type="SUPFAM" id="SSF82866">
    <property type="entry name" value="Multidrug efflux transporter AcrB transmembrane domain"/>
    <property type="match status" value="2"/>
</dbReference>
<dbReference type="EMBL" id="VKAD01000003">
    <property type="protein sequence ID" value="TXR51346.1"/>
    <property type="molecule type" value="Genomic_DNA"/>
</dbReference>
<dbReference type="Pfam" id="PF00873">
    <property type="entry name" value="ACR_tran"/>
    <property type="match status" value="1"/>
</dbReference>
<dbReference type="InterPro" id="IPR001036">
    <property type="entry name" value="Acrflvin-R"/>
</dbReference>